<dbReference type="GO" id="GO:0097191">
    <property type="term" value="P:extrinsic apoptotic signaling pathway"/>
    <property type="evidence" value="ECO:0007669"/>
    <property type="project" value="TreeGrafter"/>
</dbReference>
<organism evidence="3 4">
    <name type="scientific">Calyptomena viridis</name>
    <name type="common">Lesser green broadbill</name>
    <dbReference type="NCBI Taxonomy" id="135972"/>
    <lineage>
        <taxon>Eukaryota</taxon>
        <taxon>Metazoa</taxon>
        <taxon>Chordata</taxon>
        <taxon>Craniata</taxon>
        <taxon>Vertebrata</taxon>
        <taxon>Euteleostomi</taxon>
        <taxon>Archelosauria</taxon>
        <taxon>Archosauria</taxon>
        <taxon>Dinosauria</taxon>
        <taxon>Saurischia</taxon>
        <taxon>Theropoda</taxon>
        <taxon>Coelurosauria</taxon>
        <taxon>Aves</taxon>
        <taxon>Neognathae</taxon>
        <taxon>Neoaves</taxon>
        <taxon>Telluraves</taxon>
        <taxon>Australaves</taxon>
        <taxon>Passeriformes</taxon>
        <taxon>Eurylaimidae</taxon>
        <taxon>Calyptomena</taxon>
    </lineage>
</organism>
<accession>A0A851C2U4</accession>
<dbReference type="GO" id="GO:0005123">
    <property type="term" value="F:death receptor binding"/>
    <property type="evidence" value="ECO:0007669"/>
    <property type="project" value="TreeGrafter"/>
</dbReference>
<evidence type="ECO:0000313" key="4">
    <source>
        <dbReference type="Proteomes" id="UP000642973"/>
    </source>
</evidence>
<keyword evidence="4" id="KW-1185">Reference proteome</keyword>
<dbReference type="AlphaFoldDB" id="A0A851C2U4"/>
<feature type="domain" description="DED" evidence="2">
    <location>
        <begin position="1"/>
        <end position="24"/>
    </location>
</feature>
<comment type="caution">
    <text evidence="3">The sequence shown here is derived from an EMBL/GenBank/DDBJ whole genome shotgun (WGS) entry which is preliminary data.</text>
</comment>
<feature type="non-terminal residue" evidence="3">
    <location>
        <position position="1"/>
    </location>
</feature>
<dbReference type="EMBL" id="WEIV01004886">
    <property type="protein sequence ID" value="NWI50649.1"/>
    <property type="molecule type" value="Genomic_DNA"/>
</dbReference>
<dbReference type="InterPro" id="IPR000488">
    <property type="entry name" value="Death_dom"/>
</dbReference>
<dbReference type="PROSITE" id="PS50168">
    <property type="entry name" value="DED"/>
    <property type="match status" value="1"/>
</dbReference>
<feature type="non-terminal residue" evidence="3">
    <location>
        <position position="123"/>
    </location>
</feature>
<dbReference type="GO" id="GO:0042981">
    <property type="term" value="P:regulation of apoptotic process"/>
    <property type="evidence" value="ECO:0007669"/>
    <property type="project" value="InterPro"/>
</dbReference>
<evidence type="ECO:0000259" key="1">
    <source>
        <dbReference type="PROSITE" id="PS50017"/>
    </source>
</evidence>
<dbReference type="Pfam" id="PF00531">
    <property type="entry name" value="Death"/>
    <property type="match status" value="1"/>
</dbReference>
<dbReference type="InterPro" id="IPR016729">
    <property type="entry name" value="FADD"/>
</dbReference>
<dbReference type="GO" id="GO:0089720">
    <property type="term" value="F:caspase binding"/>
    <property type="evidence" value="ECO:0007669"/>
    <property type="project" value="TreeGrafter"/>
</dbReference>
<dbReference type="Gene3D" id="1.10.533.10">
    <property type="entry name" value="Death Domain, Fas"/>
    <property type="match status" value="1"/>
</dbReference>
<dbReference type="SUPFAM" id="SSF47986">
    <property type="entry name" value="DEATH domain"/>
    <property type="match status" value="1"/>
</dbReference>
<protein>
    <submittedName>
        <fullName evidence="3">FADD protein</fullName>
    </submittedName>
</protein>
<dbReference type="GO" id="GO:0045089">
    <property type="term" value="P:positive regulation of innate immune response"/>
    <property type="evidence" value="ECO:0007669"/>
    <property type="project" value="TreeGrafter"/>
</dbReference>
<dbReference type="InterPro" id="IPR001875">
    <property type="entry name" value="DED_dom"/>
</dbReference>
<dbReference type="PANTHER" id="PTHR15077">
    <property type="entry name" value="FAS-ASSOCIATING DEATH DOMAIN-CONTAINING PROTEIN FADD"/>
    <property type="match status" value="1"/>
</dbReference>
<dbReference type="FunFam" id="1.10.533.10:FF:000059">
    <property type="entry name" value="Fas-associated via death domain"/>
    <property type="match status" value="1"/>
</dbReference>
<evidence type="ECO:0000313" key="3">
    <source>
        <dbReference type="EMBL" id="NWI50649.1"/>
    </source>
</evidence>
<proteinExistence type="predicted"/>
<dbReference type="PROSITE" id="PS50017">
    <property type="entry name" value="DEATH_DOMAIN"/>
    <property type="match status" value="1"/>
</dbReference>
<dbReference type="GO" id="GO:0031265">
    <property type="term" value="C:CD95 death-inducing signaling complex"/>
    <property type="evidence" value="ECO:0007669"/>
    <property type="project" value="TreeGrafter"/>
</dbReference>
<dbReference type="InterPro" id="IPR011029">
    <property type="entry name" value="DEATH-like_dom_sf"/>
</dbReference>
<dbReference type="SMART" id="SM00005">
    <property type="entry name" value="DEATH"/>
    <property type="match status" value="1"/>
</dbReference>
<gene>
    <name evidence="3" type="primary">Fadd</name>
    <name evidence="3" type="ORF">CALVIR_R12059</name>
</gene>
<sequence length="123" mass="14266">DSLRFLRKLLEHIHRADLVARVDQFEEEGELGAPDDQPDEHEKLNDVICENIGREWKKLMRELGISEVTLDRIEAAHRFNLSEQLVQGLREWQKRKGKNAKVDELIKALRGCNLNLVADIAEE</sequence>
<name>A0A851C2U4_CALVR</name>
<dbReference type="Proteomes" id="UP000642973">
    <property type="component" value="Unassembled WGS sequence"/>
</dbReference>
<reference evidence="3" key="1">
    <citation type="submission" date="2019-10" db="EMBL/GenBank/DDBJ databases">
        <title>Bird 10,000 Genomes (B10K) Project - Family phase.</title>
        <authorList>
            <person name="Zhang G."/>
        </authorList>
    </citation>
    <scope>NUCLEOTIDE SEQUENCE</scope>
    <source>
        <strain evidence="3">B10K-DU-002-55</strain>
        <tissue evidence="3">Muscle</tissue>
    </source>
</reference>
<feature type="domain" description="Death" evidence="1">
    <location>
        <begin position="41"/>
        <end position="123"/>
    </location>
</feature>
<dbReference type="PANTHER" id="PTHR15077:SF10">
    <property type="entry name" value="FAS-ASSOCIATED DEATH DOMAIN PROTEIN"/>
    <property type="match status" value="1"/>
</dbReference>
<evidence type="ECO:0000259" key="2">
    <source>
        <dbReference type="PROSITE" id="PS50168"/>
    </source>
</evidence>